<keyword evidence="5 7" id="KW-1133">Transmembrane helix</keyword>
<name>A0ABP9I4N3_9ACTN</name>
<evidence type="ECO:0000259" key="8">
    <source>
        <dbReference type="PROSITE" id="PS50928"/>
    </source>
</evidence>
<dbReference type="InterPro" id="IPR035906">
    <property type="entry name" value="MetI-like_sf"/>
</dbReference>
<keyword evidence="4 7" id="KW-0812">Transmembrane</keyword>
<feature type="transmembrane region" description="Helical" evidence="7">
    <location>
        <begin position="38"/>
        <end position="60"/>
    </location>
</feature>
<keyword evidence="3" id="KW-1003">Cell membrane</keyword>
<sequence>MTTAPLSPAAPPAAESAADRWAARAKVRIQRVGRPAPLTAVGIALVAAFAVLALIVPLFAPDPNASAGAPLEHPSSGHLMGTDHLGRDLLARTAAGARLSLTVGLFSVLLGLALALPLGMVAAYRAGTWVDDVVMRVLETVQALPVFVFAMFVIGLSGTGSSHVAGITLTMSTKVVLLLGVSFMPYFARVARAHTLSETAEDYVGALRVLGLPRRRVLGEVLVNVLPPVLAQGFLWIAIAIFAESALGFLALGVPPPTPTLGGILADAGNYVLANAWWYSVLPGLVLVLAVTGFNLVGDALNDRIDRGGSR</sequence>
<feature type="transmembrane region" description="Helical" evidence="7">
    <location>
        <begin position="164"/>
        <end position="187"/>
    </location>
</feature>
<dbReference type="InterPro" id="IPR050366">
    <property type="entry name" value="BP-dependent_transpt_permease"/>
</dbReference>
<proteinExistence type="inferred from homology"/>
<evidence type="ECO:0000256" key="4">
    <source>
        <dbReference type="ARBA" id="ARBA00022692"/>
    </source>
</evidence>
<dbReference type="InterPro" id="IPR000515">
    <property type="entry name" value="MetI-like"/>
</dbReference>
<dbReference type="RefSeq" id="WP_345679631.1">
    <property type="nucleotide sequence ID" value="NZ_BAABHS010000033.1"/>
</dbReference>
<accession>A0ABP9I4N3</accession>
<keyword evidence="10" id="KW-1185">Reference proteome</keyword>
<gene>
    <name evidence="9" type="ORF">GCM10023205_67890</name>
</gene>
<dbReference type="PANTHER" id="PTHR43386:SF1">
    <property type="entry name" value="D,D-DIPEPTIDE TRANSPORT SYSTEM PERMEASE PROTEIN DDPC-RELATED"/>
    <property type="match status" value="1"/>
</dbReference>
<evidence type="ECO:0000256" key="6">
    <source>
        <dbReference type="ARBA" id="ARBA00023136"/>
    </source>
</evidence>
<evidence type="ECO:0000256" key="1">
    <source>
        <dbReference type="ARBA" id="ARBA00004651"/>
    </source>
</evidence>
<evidence type="ECO:0000256" key="3">
    <source>
        <dbReference type="ARBA" id="ARBA00022475"/>
    </source>
</evidence>
<dbReference type="Gene3D" id="1.10.3720.10">
    <property type="entry name" value="MetI-like"/>
    <property type="match status" value="1"/>
</dbReference>
<evidence type="ECO:0000256" key="5">
    <source>
        <dbReference type="ARBA" id="ARBA00022989"/>
    </source>
</evidence>
<organism evidence="9 10">
    <name type="scientific">Yinghuangia aomiensis</name>
    <dbReference type="NCBI Taxonomy" id="676205"/>
    <lineage>
        <taxon>Bacteria</taxon>
        <taxon>Bacillati</taxon>
        <taxon>Actinomycetota</taxon>
        <taxon>Actinomycetes</taxon>
        <taxon>Kitasatosporales</taxon>
        <taxon>Streptomycetaceae</taxon>
        <taxon>Yinghuangia</taxon>
    </lineage>
</organism>
<comment type="similarity">
    <text evidence="7">Belongs to the binding-protein-dependent transport system permease family.</text>
</comment>
<keyword evidence="6 7" id="KW-0472">Membrane</keyword>
<dbReference type="Proteomes" id="UP001500466">
    <property type="component" value="Unassembled WGS sequence"/>
</dbReference>
<evidence type="ECO:0000313" key="10">
    <source>
        <dbReference type="Proteomes" id="UP001500466"/>
    </source>
</evidence>
<feature type="domain" description="ABC transmembrane type-1" evidence="8">
    <location>
        <begin position="97"/>
        <end position="298"/>
    </location>
</feature>
<dbReference type="Pfam" id="PF00528">
    <property type="entry name" value="BPD_transp_1"/>
    <property type="match status" value="1"/>
</dbReference>
<evidence type="ECO:0000313" key="9">
    <source>
        <dbReference type="EMBL" id="GAA4987504.1"/>
    </source>
</evidence>
<dbReference type="PROSITE" id="PS50928">
    <property type="entry name" value="ABC_TM1"/>
    <property type="match status" value="1"/>
</dbReference>
<evidence type="ECO:0000256" key="7">
    <source>
        <dbReference type="RuleBase" id="RU363032"/>
    </source>
</evidence>
<feature type="transmembrane region" description="Helical" evidence="7">
    <location>
        <begin position="99"/>
        <end position="124"/>
    </location>
</feature>
<evidence type="ECO:0000256" key="2">
    <source>
        <dbReference type="ARBA" id="ARBA00022448"/>
    </source>
</evidence>
<dbReference type="PANTHER" id="PTHR43386">
    <property type="entry name" value="OLIGOPEPTIDE TRANSPORT SYSTEM PERMEASE PROTEIN APPC"/>
    <property type="match status" value="1"/>
</dbReference>
<comment type="subcellular location">
    <subcellularLocation>
        <location evidence="1 7">Cell membrane</location>
        <topology evidence="1 7">Multi-pass membrane protein</topology>
    </subcellularLocation>
</comment>
<feature type="transmembrane region" description="Helical" evidence="7">
    <location>
        <begin position="136"/>
        <end position="158"/>
    </location>
</feature>
<keyword evidence="2 7" id="KW-0813">Transport</keyword>
<reference evidence="10" key="1">
    <citation type="journal article" date="2019" name="Int. J. Syst. Evol. Microbiol.">
        <title>The Global Catalogue of Microorganisms (GCM) 10K type strain sequencing project: providing services to taxonomists for standard genome sequencing and annotation.</title>
        <authorList>
            <consortium name="The Broad Institute Genomics Platform"/>
            <consortium name="The Broad Institute Genome Sequencing Center for Infectious Disease"/>
            <person name="Wu L."/>
            <person name="Ma J."/>
        </authorList>
    </citation>
    <scope>NUCLEOTIDE SEQUENCE [LARGE SCALE GENOMIC DNA]</scope>
    <source>
        <strain evidence="10">JCM 17986</strain>
    </source>
</reference>
<dbReference type="CDD" id="cd06261">
    <property type="entry name" value="TM_PBP2"/>
    <property type="match status" value="1"/>
</dbReference>
<protein>
    <submittedName>
        <fullName evidence="9">ABC transporter permease</fullName>
    </submittedName>
</protein>
<feature type="transmembrane region" description="Helical" evidence="7">
    <location>
        <begin position="276"/>
        <end position="297"/>
    </location>
</feature>
<dbReference type="SUPFAM" id="SSF161098">
    <property type="entry name" value="MetI-like"/>
    <property type="match status" value="1"/>
</dbReference>
<comment type="caution">
    <text evidence="9">The sequence shown here is derived from an EMBL/GenBank/DDBJ whole genome shotgun (WGS) entry which is preliminary data.</text>
</comment>
<dbReference type="EMBL" id="BAABHS010000033">
    <property type="protein sequence ID" value="GAA4987504.1"/>
    <property type="molecule type" value="Genomic_DNA"/>
</dbReference>